<dbReference type="InterPro" id="IPR035906">
    <property type="entry name" value="MetI-like_sf"/>
</dbReference>
<evidence type="ECO:0000256" key="2">
    <source>
        <dbReference type="ARBA" id="ARBA00022448"/>
    </source>
</evidence>
<proteinExistence type="inferred from homology"/>
<dbReference type="Pfam" id="PF00528">
    <property type="entry name" value="BPD_transp_1"/>
    <property type="match status" value="1"/>
</dbReference>
<dbReference type="PANTHER" id="PTHR43744:SF12">
    <property type="entry name" value="ABC TRANSPORTER PERMEASE PROTEIN MG189-RELATED"/>
    <property type="match status" value="1"/>
</dbReference>
<feature type="transmembrane region" description="Helical" evidence="7">
    <location>
        <begin position="12"/>
        <end position="34"/>
    </location>
</feature>
<comment type="similarity">
    <text evidence="7">Belongs to the binding-protein-dependent transport system permease family.</text>
</comment>
<keyword evidence="4 7" id="KW-0812">Transmembrane</keyword>
<name>A0A1M7YGS5_9FIRM</name>
<comment type="subcellular location">
    <subcellularLocation>
        <location evidence="1 7">Cell membrane</location>
        <topology evidence="1 7">Multi-pass membrane protein</topology>
    </subcellularLocation>
</comment>
<dbReference type="PROSITE" id="PS50928">
    <property type="entry name" value="ABC_TM1"/>
    <property type="match status" value="1"/>
</dbReference>
<evidence type="ECO:0000259" key="8">
    <source>
        <dbReference type="PROSITE" id="PS50928"/>
    </source>
</evidence>
<accession>A0A1M7YGS5</accession>
<feature type="transmembrane region" description="Helical" evidence="7">
    <location>
        <begin position="107"/>
        <end position="130"/>
    </location>
</feature>
<dbReference type="CDD" id="cd06261">
    <property type="entry name" value="TM_PBP2"/>
    <property type="match status" value="1"/>
</dbReference>
<dbReference type="GO" id="GO:0005886">
    <property type="term" value="C:plasma membrane"/>
    <property type="evidence" value="ECO:0007669"/>
    <property type="project" value="UniProtKB-SubCell"/>
</dbReference>
<feature type="transmembrane region" description="Helical" evidence="7">
    <location>
        <begin position="242"/>
        <end position="262"/>
    </location>
</feature>
<dbReference type="OrthoDB" id="42677at2"/>
<organism evidence="9 10">
    <name type="scientific">Anaerocolumna xylanovorans DSM 12503</name>
    <dbReference type="NCBI Taxonomy" id="1121345"/>
    <lineage>
        <taxon>Bacteria</taxon>
        <taxon>Bacillati</taxon>
        <taxon>Bacillota</taxon>
        <taxon>Clostridia</taxon>
        <taxon>Lachnospirales</taxon>
        <taxon>Lachnospiraceae</taxon>
        <taxon>Anaerocolumna</taxon>
    </lineage>
</organism>
<feature type="transmembrane region" description="Helical" evidence="7">
    <location>
        <begin position="72"/>
        <end position="95"/>
    </location>
</feature>
<evidence type="ECO:0000256" key="6">
    <source>
        <dbReference type="ARBA" id="ARBA00023136"/>
    </source>
</evidence>
<dbReference type="PANTHER" id="PTHR43744">
    <property type="entry name" value="ABC TRANSPORTER PERMEASE PROTEIN MG189-RELATED-RELATED"/>
    <property type="match status" value="1"/>
</dbReference>
<evidence type="ECO:0000313" key="9">
    <source>
        <dbReference type="EMBL" id="SHO51769.1"/>
    </source>
</evidence>
<dbReference type="Gene3D" id="1.10.3720.10">
    <property type="entry name" value="MetI-like"/>
    <property type="match status" value="1"/>
</dbReference>
<dbReference type="RefSeq" id="WP_073589982.1">
    <property type="nucleotide sequence ID" value="NZ_FRFD01000010.1"/>
</dbReference>
<evidence type="ECO:0000256" key="5">
    <source>
        <dbReference type="ARBA" id="ARBA00022989"/>
    </source>
</evidence>
<feature type="transmembrane region" description="Helical" evidence="7">
    <location>
        <begin position="196"/>
        <end position="222"/>
    </location>
</feature>
<dbReference type="SUPFAM" id="SSF161098">
    <property type="entry name" value="MetI-like"/>
    <property type="match status" value="1"/>
</dbReference>
<keyword evidence="6 7" id="KW-0472">Membrane</keyword>
<feature type="transmembrane region" description="Helical" evidence="7">
    <location>
        <begin position="136"/>
        <end position="158"/>
    </location>
</feature>
<dbReference type="Proteomes" id="UP000184612">
    <property type="component" value="Unassembled WGS sequence"/>
</dbReference>
<evidence type="ECO:0000313" key="10">
    <source>
        <dbReference type="Proteomes" id="UP000184612"/>
    </source>
</evidence>
<evidence type="ECO:0000256" key="1">
    <source>
        <dbReference type="ARBA" id="ARBA00004651"/>
    </source>
</evidence>
<protein>
    <submittedName>
        <fullName evidence="9">Raffinose/stachyose/melibiose transport system permease protein</fullName>
    </submittedName>
</protein>
<dbReference type="GO" id="GO:0055085">
    <property type="term" value="P:transmembrane transport"/>
    <property type="evidence" value="ECO:0007669"/>
    <property type="project" value="InterPro"/>
</dbReference>
<keyword evidence="3" id="KW-1003">Cell membrane</keyword>
<keyword evidence="5 7" id="KW-1133">Transmembrane helix</keyword>
<keyword evidence="2 7" id="KW-0813">Transport</keyword>
<evidence type="ECO:0000256" key="3">
    <source>
        <dbReference type="ARBA" id="ARBA00022475"/>
    </source>
</evidence>
<dbReference type="AlphaFoldDB" id="A0A1M7YGS5"/>
<dbReference type="STRING" id="1121345.SAMN02745217_03321"/>
<gene>
    <name evidence="9" type="ORF">SAMN02745217_03321</name>
</gene>
<reference evidence="9 10" key="1">
    <citation type="submission" date="2016-12" db="EMBL/GenBank/DDBJ databases">
        <authorList>
            <person name="Song W.-J."/>
            <person name="Kurnit D.M."/>
        </authorList>
    </citation>
    <scope>NUCLEOTIDE SEQUENCE [LARGE SCALE GENOMIC DNA]</scope>
    <source>
        <strain evidence="9 10">DSM 12503</strain>
    </source>
</reference>
<feature type="domain" description="ABC transmembrane type-1" evidence="8">
    <location>
        <begin position="72"/>
        <end position="263"/>
    </location>
</feature>
<sequence length="278" mass="30946">MNWKIGKKLLYAVKVILIWIFAAIFFAPLLLVIVNSFKSKGEIMTSAISLPKSFYLNNFVTIVTESNFVSSFLTSLMVVTITTTLTVLVAAMAGYSLAKWKNKVAGFLMTMIMCTLFVPFQVYMVAMIVVVKDLGLTGNLFGLIMVYVALGMPVPIFLCRSYAVGMPKEIEEAAIIDGCSNWSMFFRIVLPLMKPILATVAVLNALWVWGEFLVAFLVYGNAKPMTLPLSQRYFYGTYSNQWNLILTNFLVSSIPVILFYIVMQKHIVKGITAGAVKG</sequence>
<keyword evidence="10" id="KW-1185">Reference proteome</keyword>
<evidence type="ECO:0000256" key="7">
    <source>
        <dbReference type="RuleBase" id="RU363032"/>
    </source>
</evidence>
<dbReference type="InterPro" id="IPR000515">
    <property type="entry name" value="MetI-like"/>
</dbReference>
<evidence type="ECO:0000256" key="4">
    <source>
        <dbReference type="ARBA" id="ARBA00022692"/>
    </source>
</evidence>
<dbReference type="EMBL" id="FRFD01000010">
    <property type="protein sequence ID" value="SHO51769.1"/>
    <property type="molecule type" value="Genomic_DNA"/>
</dbReference>